<name>B1ZQ42_OPITP</name>
<reference evidence="3 4" key="1">
    <citation type="journal article" date="2011" name="J. Bacteriol.">
        <title>Genome sequence of the verrucomicrobium Opitutus terrae PB90-1, an abundant inhabitant of rice paddy soil ecosystems.</title>
        <authorList>
            <person name="van Passel M.W."/>
            <person name="Kant R."/>
            <person name="Palva A."/>
            <person name="Copeland A."/>
            <person name="Lucas S."/>
            <person name="Lapidus A."/>
            <person name="Glavina del Rio T."/>
            <person name="Pitluck S."/>
            <person name="Goltsman E."/>
            <person name="Clum A."/>
            <person name="Sun H."/>
            <person name="Schmutz J."/>
            <person name="Larimer F.W."/>
            <person name="Land M.L."/>
            <person name="Hauser L."/>
            <person name="Kyrpides N."/>
            <person name="Mikhailova N."/>
            <person name="Richardson P.P."/>
            <person name="Janssen P.H."/>
            <person name="de Vos W.M."/>
            <person name="Smidt H."/>
        </authorList>
    </citation>
    <scope>NUCLEOTIDE SEQUENCE [LARGE SCALE GENOMIC DNA]</scope>
    <source>
        <strain evidence="4">DSM 11246 / JCM 15787 / PB90-1</strain>
    </source>
</reference>
<dbReference type="HOGENOM" id="CLU_692309_0_0_0"/>
<feature type="transmembrane region" description="Helical" evidence="2">
    <location>
        <begin position="180"/>
        <end position="202"/>
    </location>
</feature>
<feature type="transmembrane region" description="Helical" evidence="2">
    <location>
        <begin position="150"/>
        <end position="168"/>
    </location>
</feature>
<dbReference type="OrthoDB" id="205573at2"/>
<keyword evidence="4" id="KW-1185">Reference proteome</keyword>
<evidence type="ECO:0000313" key="4">
    <source>
        <dbReference type="Proteomes" id="UP000007013"/>
    </source>
</evidence>
<keyword evidence="2" id="KW-0812">Transmembrane</keyword>
<dbReference type="Proteomes" id="UP000007013">
    <property type="component" value="Chromosome"/>
</dbReference>
<dbReference type="STRING" id="452637.Oter_4490"/>
<sequence length="398" mass="41794">MAATGGILPSSYFDGLSTLWGVCAYVGSAIVAMGLVFQAVRMRPDPVGYIWLLAKVLMIGIGTLFIREWLLRLNDLVVAFAGVMGVDPTEVDDKFVTFISGKTPSKPDTSIWDVIWETRSIGTAICYALLWFFGWMAWGLQYIVKLIGDILLTSGWALTPIFLAFFMLRPMTGVALKYILGLVAIVCWPFGWVMAAVVTNAMLEAAATASLIPVVVPGGAPIAPALTVLLIGLWMMITAVLAPYITYRVLTSGANPAAAFAQGVGGVVQGALVGGVAASTAAVTGGATAAGVVTAAALGAMAGGTESTARGGGSPRTTSTMAGGLAGFYGGRFVRQQTGAMRDIATADMRRAAASEEFTAQFREHTRQRNQQSSDFAHQPHHPDPNQAAIEIESHAKG</sequence>
<dbReference type="EMBL" id="CP001032">
    <property type="protein sequence ID" value="ACB77761.1"/>
    <property type="molecule type" value="Genomic_DNA"/>
</dbReference>
<feature type="region of interest" description="Disordered" evidence="1">
    <location>
        <begin position="363"/>
        <end position="398"/>
    </location>
</feature>
<keyword evidence="2" id="KW-0472">Membrane</keyword>
<dbReference type="eggNOG" id="ENOG5030TX4">
    <property type="taxonomic scope" value="Bacteria"/>
</dbReference>
<feature type="transmembrane region" description="Helical" evidence="2">
    <location>
        <begin position="12"/>
        <end position="37"/>
    </location>
</feature>
<protein>
    <recommendedName>
        <fullName evidence="5">TrbL/VirB6 plasmid conjugal transfer protein</fullName>
    </recommendedName>
</protein>
<evidence type="ECO:0008006" key="5">
    <source>
        <dbReference type="Google" id="ProtNLM"/>
    </source>
</evidence>
<feature type="transmembrane region" description="Helical" evidence="2">
    <location>
        <begin position="222"/>
        <end position="245"/>
    </location>
</feature>
<evidence type="ECO:0000313" key="3">
    <source>
        <dbReference type="EMBL" id="ACB77761.1"/>
    </source>
</evidence>
<feature type="transmembrane region" description="Helical" evidence="2">
    <location>
        <begin position="49"/>
        <end position="66"/>
    </location>
</feature>
<evidence type="ECO:0000256" key="1">
    <source>
        <dbReference type="SAM" id="MobiDB-lite"/>
    </source>
</evidence>
<keyword evidence="2" id="KW-1133">Transmembrane helix</keyword>
<gene>
    <name evidence="3" type="ordered locus">Oter_4490</name>
</gene>
<dbReference type="RefSeq" id="WP_012377275.1">
    <property type="nucleotide sequence ID" value="NC_010571.1"/>
</dbReference>
<dbReference type="AlphaFoldDB" id="B1ZQ42"/>
<feature type="transmembrane region" description="Helical" evidence="2">
    <location>
        <begin position="124"/>
        <end position="144"/>
    </location>
</feature>
<evidence type="ECO:0000256" key="2">
    <source>
        <dbReference type="SAM" id="Phobius"/>
    </source>
</evidence>
<organism evidence="3 4">
    <name type="scientific">Opitutus terrae (strain DSM 11246 / JCM 15787 / PB90-1)</name>
    <dbReference type="NCBI Taxonomy" id="452637"/>
    <lineage>
        <taxon>Bacteria</taxon>
        <taxon>Pseudomonadati</taxon>
        <taxon>Verrucomicrobiota</taxon>
        <taxon>Opitutia</taxon>
        <taxon>Opitutales</taxon>
        <taxon>Opitutaceae</taxon>
        <taxon>Opitutus</taxon>
    </lineage>
</organism>
<dbReference type="KEGG" id="ote:Oter_4490"/>
<proteinExistence type="predicted"/>
<accession>B1ZQ42</accession>